<proteinExistence type="predicted"/>
<gene>
    <name evidence="2" type="ORF">NE237_026644</name>
</gene>
<organism evidence="2 3">
    <name type="scientific">Protea cynaroides</name>
    <dbReference type="NCBI Taxonomy" id="273540"/>
    <lineage>
        <taxon>Eukaryota</taxon>
        <taxon>Viridiplantae</taxon>
        <taxon>Streptophyta</taxon>
        <taxon>Embryophyta</taxon>
        <taxon>Tracheophyta</taxon>
        <taxon>Spermatophyta</taxon>
        <taxon>Magnoliopsida</taxon>
        <taxon>Proteales</taxon>
        <taxon>Proteaceae</taxon>
        <taxon>Protea</taxon>
    </lineage>
</organism>
<keyword evidence="1" id="KW-1133">Transmembrane helix</keyword>
<feature type="transmembrane region" description="Helical" evidence="1">
    <location>
        <begin position="71"/>
        <end position="95"/>
    </location>
</feature>
<dbReference type="Proteomes" id="UP001141806">
    <property type="component" value="Unassembled WGS sequence"/>
</dbReference>
<keyword evidence="3" id="KW-1185">Reference proteome</keyword>
<protein>
    <submittedName>
        <fullName evidence="2">Uncharacterized protein</fullName>
    </submittedName>
</protein>
<keyword evidence="1" id="KW-0472">Membrane</keyword>
<name>A0A9Q0H4M7_9MAGN</name>
<dbReference type="AlphaFoldDB" id="A0A9Q0H4M7"/>
<reference evidence="2" key="1">
    <citation type="journal article" date="2023" name="Plant J.">
        <title>The genome of the king protea, Protea cynaroides.</title>
        <authorList>
            <person name="Chang J."/>
            <person name="Duong T.A."/>
            <person name="Schoeman C."/>
            <person name="Ma X."/>
            <person name="Roodt D."/>
            <person name="Barker N."/>
            <person name="Li Z."/>
            <person name="Van de Peer Y."/>
            <person name="Mizrachi E."/>
        </authorList>
    </citation>
    <scope>NUCLEOTIDE SEQUENCE</scope>
    <source>
        <tissue evidence="2">Young leaves</tissue>
    </source>
</reference>
<sequence>MIEQRIGRKLRWNSKFLRFATVGRVSHFSCFSVLYDLRRLETRHSDREKEVQPSEHVYYVHLFVPHMAYPVFLKLLFAAFVWCTAYVAVAVLGSLRLFNFRHTSSVYY</sequence>
<accession>A0A9Q0H4M7</accession>
<evidence type="ECO:0000313" key="3">
    <source>
        <dbReference type="Proteomes" id="UP001141806"/>
    </source>
</evidence>
<keyword evidence="1" id="KW-0812">Transmembrane</keyword>
<comment type="caution">
    <text evidence="2">The sequence shown here is derived from an EMBL/GenBank/DDBJ whole genome shotgun (WGS) entry which is preliminary data.</text>
</comment>
<evidence type="ECO:0000256" key="1">
    <source>
        <dbReference type="SAM" id="Phobius"/>
    </source>
</evidence>
<dbReference type="EMBL" id="JAMYWD010000010">
    <property type="protein sequence ID" value="KAJ4959533.1"/>
    <property type="molecule type" value="Genomic_DNA"/>
</dbReference>
<evidence type="ECO:0000313" key="2">
    <source>
        <dbReference type="EMBL" id="KAJ4959533.1"/>
    </source>
</evidence>